<proteinExistence type="predicted"/>
<evidence type="ECO:0000313" key="2">
    <source>
        <dbReference type="Proteomes" id="UP000250321"/>
    </source>
</evidence>
<dbReference type="EMBL" id="PJQY01000330">
    <property type="protein sequence ID" value="PQQ12838.1"/>
    <property type="molecule type" value="Genomic_DNA"/>
</dbReference>
<reference evidence="1 2" key="1">
    <citation type="submission" date="2018-02" db="EMBL/GenBank/DDBJ databases">
        <title>Draft genome of wild Prunus yedoensis var. nudiflora.</title>
        <authorList>
            <person name="Baek S."/>
            <person name="Kim J.-H."/>
            <person name="Choi K."/>
            <person name="Kim G.-B."/>
            <person name="Cho A."/>
            <person name="Jang H."/>
            <person name="Shin C.-H."/>
            <person name="Yu H.-J."/>
            <person name="Mun J.-H."/>
        </authorList>
    </citation>
    <scope>NUCLEOTIDE SEQUENCE [LARGE SCALE GENOMIC DNA]</scope>
    <source>
        <strain evidence="2">cv. Jeju island</strain>
        <tissue evidence="1">Leaf</tissue>
    </source>
</reference>
<sequence length="105" mass="11395">MATDMTTLSALHKHITHANNATTLNLSGTLIAFLAAAASPDPPLSVSHQHSSLYALRRTRHHTWLSPLKPLCFPSSSSVSQSETCRRSNLGLHFAWTLPLGLNPN</sequence>
<keyword evidence="2" id="KW-1185">Reference proteome</keyword>
<dbReference type="AlphaFoldDB" id="A0A314Z6T4"/>
<protein>
    <submittedName>
        <fullName evidence="1">Uncharacterized protein</fullName>
    </submittedName>
</protein>
<organism evidence="1 2">
    <name type="scientific">Prunus yedoensis var. nudiflora</name>
    <dbReference type="NCBI Taxonomy" id="2094558"/>
    <lineage>
        <taxon>Eukaryota</taxon>
        <taxon>Viridiplantae</taxon>
        <taxon>Streptophyta</taxon>
        <taxon>Embryophyta</taxon>
        <taxon>Tracheophyta</taxon>
        <taxon>Spermatophyta</taxon>
        <taxon>Magnoliopsida</taxon>
        <taxon>eudicotyledons</taxon>
        <taxon>Gunneridae</taxon>
        <taxon>Pentapetalae</taxon>
        <taxon>rosids</taxon>
        <taxon>fabids</taxon>
        <taxon>Rosales</taxon>
        <taxon>Rosaceae</taxon>
        <taxon>Amygdaloideae</taxon>
        <taxon>Amygdaleae</taxon>
        <taxon>Prunus</taxon>
    </lineage>
</organism>
<comment type="caution">
    <text evidence="1">The sequence shown here is derived from an EMBL/GenBank/DDBJ whole genome shotgun (WGS) entry which is preliminary data.</text>
</comment>
<gene>
    <name evidence="1" type="ORF">Pyn_36748</name>
</gene>
<evidence type="ECO:0000313" key="1">
    <source>
        <dbReference type="EMBL" id="PQQ12838.1"/>
    </source>
</evidence>
<accession>A0A314Z6T4</accession>
<dbReference type="Proteomes" id="UP000250321">
    <property type="component" value="Unassembled WGS sequence"/>
</dbReference>
<name>A0A314Z6T4_PRUYE</name>